<dbReference type="HOGENOM" id="CLU_3001247_0_0_6"/>
<evidence type="ECO:0000313" key="2">
    <source>
        <dbReference type="Proteomes" id="UP000005466"/>
    </source>
</evidence>
<gene>
    <name evidence="1" type="ORF">Pgy4_37306</name>
</gene>
<dbReference type="Proteomes" id="UP000005466">
    <property type="component" value="Unassembled WGS sequence"/>
</dbReference>
<feature type="non-terminal residue" evidence="1">
    <location>
        <position position="57"/>
    </location>
</feature>
<comment type="caution">
    <text evidence="1">The sequence shown here is derived from an EMBL/GenBank/DDBJ whole genome shotgun (WGS) entry which is preliminary data.</text>
</comment>
<accession>F3CH88</accession>
<protein>
    <submittedName>
        <fullName evidence="1">Na/Pi cotransporter family protein</fullName>
    </submittedName>
</protein>
<sequence>MCAALLPQQNEVGGLAKPRHLDLTALSTPSLALANAVRETLRMGDLIESMLGSMLAV</sequence>
<proteinExistence type="predicted"/>
<name>F3CH88_PSESG</name>
<dbReference type="AlphaFoldDB" id="F3CH88"/>
<organism evidence="1 2">
    <name type="scientific">Pseudomonas savastanoi pv. glycinea str. race 4</name>
    <dbReference type="NCBI Taxonomy" id="875330"/>
    <lineage>
        <taxon>Bacteria</taxon>
        <taxon>Pseudomonadati</taxon>
        <taxon>Pseudomonadota</taxon>
        <taxon>Gammaproteobacteria</taxon>
        <taxon>Pseudomonadales</taxon>
        <taxon>Pseudomonadaceae</taxon>
        <taxon>Pseudomonas</taxon>
    </lineage>
</organism>
<dbReference type="EMBL" id="ADWY01002959">
    <property type="protein sequence ID" value="EGH18630.1"/>
    <property type="molecule type" value="Genomic_DNA"/>
</dbReference>
<reference evidence="1 2" key="1">
    <citation type="journal article" date="2011" name="PLoS Pathog.">
        <title>Dynamic evolution of pathogenicity revealed by sequencing and comparative genomics of 19 Pseudomonas syringae isolates.</title>
        <authorList>
            <person name="Baltrus D.A."/>
            <person name="Nishimura M.T."/>
            <person name="Romanchuk A."/>
            <person name="Chang J.H."/>
            <person name="Mukhtar M.S."/>
            <person name="Cherkis K."/>
            <person name="Roach J."/>
            <person name="Grant S.R."/>
            <person name="Jones C.D."/>
            <person name="Dangl J.L."/>
        </authorList>
    </citation>
    <scope>NUCLEOTIDE SEQUENCE [LARGE SCALE GENOMIC DNA]</scope>
    <source>
        <strain evidence="2">race 4</strain>
    </source>
</reference>
<evidence type="ECO:0000313" key="1">
    <source>
        <dbReference type="EMBL" id="EGH18630.1"/>
    </source>
</evidence>